<evidence type="ECO:0000256" key="2">
    <source>
        <dbReference type="ARBA" id="ARBA00022448"/>
    </source>
</evidence>
<accession>A0A6H9YT29</accession>
<evidence type="ECO:0000256" key="3">
    <source>
        <dbReference type="ARBA" id="ARBA00022692"/>
    </source>
</evidence>
<dbReference type="Pfam" id="PF02416">
    <property type="entry name" value="TatA_B_E"/>
    <property type="match status" value="1"/>
</dbReference>
<evidence type="ECO:0000256" key="8">
    <source>
        <dbReference type="SAM" id="MobiDB-lite"/>
    </source>
</evidence>
<sequence length="58" mass="6116">MANFGSAEILIILAVVLLLFGSAKLPQLARCTAWSTTASRSSPRNPSATATPAGSWRR</sequence>
<feature type="compositionally biased region" description="Polar residues" evidence="8">
    <location>
        <begin position="35"/>
        <end position="52"/>
    </location>
</feature>
<keyword evidence="4" id="KW-0653">Protein transport</keyword>
<keyword evidence="5" id="KW-1133">Transmembrane helix</keyword>
<name>A0A6H9YT29_9ACTN</name>
<evidence type="ECO:0000256" key="1">
    <source>
        <dbReference type="ARBA" id="ARBA00004167"/>
    </source>
</evidence>
<dbReference type="InterPro" id="IPR003369">
    <property type="entry name" value="TatA/B/E"/>
</dbReference>
<organism evidence="9 10">
    <name type="scientific">Actinomadura rudentiformis</name>
    <dbReference type="NCBI Taxonomy" id="359158"/>
    <lineage>
        <taxon>Bacteria</taxon>
        <taxon>Bacillati</taxon>
        <taxon>Actinomycetota</taxon>
        <taxon>Actinomycetes</taxon>
        <taxon>Streptosporangiales</taxon>
        <taxon>Thermomonosporaceae</taxon>
        <taxon>Actinomadura</taxon>
    </lineage>
</organism>
<dbReference type="GO" id="GO:0016020">
    <property type="term" value="C:membrane"/>
    <property type="evidence" value="ECO:0007669"/>
    <property type="project" value="UniProtKB-ARBA"/>
</dbReference>
<keyword evidence="10" id="KW-1185">Reference proteome</keyword>
<gene>
    <name evidence="9" type="ORF">F8566_09435</name>
</gene>
<evidence type="ECO:0000256" key="5">
    <source>
        <dbReference type="ARBA" id="ARBA00022989"/>
    </source>
</evidence>
<evidence type="ECO:0000256" key="4">
    <source>
        <dbReference type="ARBA" id="ARBA00022927"/>
    </source>
</evidence>
<dbReference type="GO" id="GO:0015031">
    <property type="term" value="P:protein transport"/>
    <property type="evidence" value="ECO:0007669"/>
    <property type="project" value="UniProtKB-KW"/>
</dbReference>
<reference evidence="9 10" key="1">
    <citation type="submission" date="2019-09" db="EMBL/GenBank/DDBJ databases">
        <title>Actinomadura physcomitrii sp. nov., a novel actinomycete isolated from moss [Physcomitrium sphaericum (Ludw) Fuernr].</title>
        <authorList>
            <person name="Zhuang X."/>
            <person name="Liu C."/>
        </authorList>
    </citation>
    <scope>NUCLEOTIDE SEQUENCE [LARGE SCALE GENOMIC DNA]</scope>
    <source>
        <strain evidence="9 10">HMC1</strain>
    </source>
</reference>
<evidence type="ECO:0008006" key="11">
    <source>
        <dbReference type="Google" id="ProtNLM"/>
    </source>
</evidence>
<proteinExistence type="predicted"/>
<comment type="subcellular location">
    <subcellularLocation>
        <location evidence="1">Membrane</location>
        <topology evidence="1">Single-pass membrane protein</topology>
    </subcellularLocation>
</comment>
<keyword evidence="6" id="KW-0811">Translocation</keyword>
<evidence type="ECO:0000313" key="9">
    <source>
        <dbReference type="EMBL" id="KAB2350041.1"/>
    </source>
</evidence>
<dbReference type="RefSeq" id="WP_151559602.1">
    <property type="nucleotide sequence ID" value="NZ_WBMT01000004.1"/>
</dbReference>
<evidence type="ECO:0000256" key="7">
    <source>
        <dbReference type="ARBA" id="ARBA00023136"/>
    </source>
</evidence>
<dbReference type="Proteomes" id="UP000468735">
    <property type="component" value="Unassembled WGS sequence"/>
</dbReference>
<dbReference type="AlphaFoldDB" id="A0A6H9YT29"/>
<keyword evidence="7" id="KW-0472">Membrane</keyword>
<dbReference type="EMBL" id="WBMT01000004">
    <property type="protein sequence ID" value="KAB2350041.1"/>
    <property type="molecule type" value="Genomic_DNA"/>
</dbReference>
<keyword evidence="2" id="KW-0813">Transport</keyword>
<evidence type="ECO:0000313" key="10">
    <source>
        <dbReference type="Proteomes" id="UP000468735"/>
    </source>
</evidence>
<feature type="region of interest" description="Disordered" evidence="8">
    <location>
        <begin position="35"/>
        <end position="58"/>
    </location>
</feature>
<keyword evidence="3" id="KW-0812">Transmembrane</keyword>
<protein>
    <recommendedName>
        <fullName evidence="11">Twin-arginine translocase TatA/TatE family subunit</fullName>
    </recommendedName>
</protein>
<comment type="caution">
    <text evidence="9">The sequence shown here is derived from an EMBL/GenBank/DDBJ whole genome shotgun (WGS) entry which is preliminary data.</text>
</comment>
<evidence type="ECO:0000256" key="6">
    <source>
        <dbReference type="ARBA" id="ARBA00023010"/>
    </source>
</evidence>
<dbReference type="Gene3D" id="1.20.5.3310">
    <property type="match status" value="1"/>
</dbReference>